<organism evidence="2 3">
    <name type="scientific">Trichlorobacter lovleyi (strain ATCC BAA-1151 / DSM 17278 / SZ)</name>
    <name type="common">Geobacter lovleyi</name>
    <dbReference type="NCBI Taxonomy" id="398767"/>
    <lineage>
        <taxon>Bacteria</taxon>
        <taxon>Pseudomonadati</taxon>
        <taxon>Thermodesulfobacteriota</taxon>
        <taxon>Desulfuromonadia</taxon>
        <taxon>Geobacterales</taxon>
        <taxon>Geobacteraceae</taxon>
        <taxon>Trichlorobacter</taxon>
    </lineage>
</organism>
<dbReference type="AlphaFoldDB" id="B3E735"/>
<sequence>MQDNEMICWCSKVTAGAIRQAKQDGAITMEDIRRMTGACTLGRCKELSPRGR</sequence>
<dbReference type="InterPro" id="IPR041854">
    <property type="entry name" value="BFD-like_2Fe2S-bd_dom_sf"/>
</dbReference>
<dbReference type="EMBL" id="CP001089">
    <property type="protein sequence ID" value="ACD94915.1"/>
    <property type="molecule type" value="Genomic_DNA"/>
</dbReference>
<dbReference type="RefSeq" id="WP_012469263.1">
    <property type="nucleotide sequence ID" value="NC_010814.1"/>
</dbReference>
<keyword evidence="3" id="KW-1185">Reference proteome</keyword>
<evidence type="ECO:0000313" key="3">
    <source>
        <dbReference type="Proteomes" id="UP000002420"/>
    </source>
</evidence>
<dbReference type="OrthoDB" id="15293at2"/>
<evidence type="ECO:0000313" key="2">
    <source>
        <dbReference type="EMBL" id="ACD94915.1"/>
    </source>
</evidence>
<dbReference type="HOGENOM" id="CLU_159205_4_4_7"/>
<dbReference type="Proteomes" id="UP000002420">
    <property type="component" value="Chromosome"/>
</dbReference>
<proteinExistence type="predicted"/>
<gene>
    <name evidence="2" type="ordered locus">Glov_1193</name>
</gene>
<dbReference type="KEGG" id="glo:Glov_1193"/>
<evidence type="ECO:0000259" key="1">
    <source>
        <dbReference type="Pfam" id="PF04324"/>
    </source>
</evidence>
<dbReference type="Pfam" id="PF04324">
    <property type="entry name" value="Fer2_BFD"/>
    <property type="match status" value="1"/>
</dbReference>
<protein>
    <recommendedName>
        <fullName evidence="1">BFD-like [2Fe-2S]-binding domain-containing protein</fullName>
    </recommendedName>
</protein>
<accession>B3E735</accession>
<dbReference type="InterPro" id="IPR007419">
    <property type="entry name" value="BFD-like_2Fe2S-bd_dom"/>
</dbReference>
<name>B3E735_TRIL1</name>
<feature type="domain" description="BFD-like [2Fe-2S]-binding" evidence="1">
    <location>
        <begin position="6"/>
        <end position="40"/>
    </location>
</feature>
<dbReference type="STRING" id="398767.Glov_1193"/>
<reference evidence="2 3" key="1">
    <citation type="submission" date="2008-05" db="EMBL/GenBank/DDBJ databases">
        <title>Complete sequence of chromosome of Geobacter lovleyi SZ.</title>
        <authorList>
            <consortium name="US DOE Joint Genome Institute"/>
            <person name="Lucas S."/>
            <person name="Copeland A."/>
            <person name="Lapidus A."/>
            <person name="Glavina del Rio T."/>
            <person name="Dalin E."/>
            <person name="Tice H."/>
            <person name="Bruce D."/>
            <person name="Goodwin L."/>
            <person name="Pitluck S."/>
            <person name="Chertkov O."/>
            <person name="Meincke L."/>
            <person name="Brettin T."/>
            <person name="Detter J.C."/>
            <person name="Han C."/>
            <person name="Tapia R."/>
            <person name="Kuske C.R."/>
            <person name="Schmutz J."/>
            <person name="Larimer F."/>
            <person name="Land M."/>
            <person name="Hauser L."/>
            <person name="Kyrpides N."/>
            <person name="Mikhailova N."/>
            <person name="Sung Y."/>
            <person name="Fletcher K.E."/>
            <person name="Ritalahti K.M."/>
            <person name="Loeffler F.E."/>
            <person name="Richardson P."/>
        </authorList>
    </citation>
    <scope>NUCLEOTIDE SEQUENCE [LARGE SCALE GENOMIC DNA]</scope>
    <source>
        <strain evidence="3">ATCC BAA-1151 / DSM 17278 / SZ</strain>
    </source>
</reference>
<dbReference type="Gene3D" id="1.10.10.1100">
    <property type="entry name" value="BFD-like [2Fe-2S]-binding domain"/>
    <property type="match status" value="1"/>
</dbReference>